<evidence type="ECO:0000313" key="14">
    <source>
        <dbReference type="EMBL" id="MBA6413838.1"/>
    </source>
</evidence>
<evidence type="ECO:0000256" key="9">
    <source>
        <dbReference type="ARBA" id="ARBA00043995"/>
    </source>
</evidence>
<evidence type="ECO:0000256" key="3">
    <source>
        <dbReference type="ARBA" id="ARBA00022475"/>
    </source>
</evidence>
<dbReference type="PANTHER" id="PTHR30160:SF19">
    <property type="entry name" value="LIPOPOLYSACCHARIDE HEPTOSYLTRANSFERASE 1"/>
    <property type="match status" value="1"/>
</dbReference>
<dbReference type="EC" id="2.4.99.23" evidence="10"/>
<keyword evidence="15" id="KW-1185">Reference proteome</keyword>
<dbReference type="GO" id="GO:0008713">
    <property type="term" value="F:ADP-heptose-lipopolysaccharide heptosyltransferase activity"/>
    <property type="evidence" value="ECO:0007669"/>
    <property type="project" value="TreeGrafter"/>
</dbReference>
<proteinExistence type="inferred from homology"/>
<evidence type="ECO:0000256" key="1">
    <source>
        <dbReference type="ARBA" id="ARBA00004515"/>
    </source>
</evidence>
<evidence type="ECO:0000256" key="4">
    <source>
        <dbReference type="ARBA" id="ARBA00022519"/>
    </source>
</evidence>
<dbReference type="InterPro" id="IPR011908">
    <property type="entry name" value="LipoPS_heptosylTferase-I"/>
</dbReference>
<dbReference type="GO" id="GO:0005886">
    <property type="term" value="C:plasma membrane"/>
    <property type="evidence" value="ECO:0007669"/>
    <property type="project" value="UniProtKB-SubCell"/>
</dbReference>
<dbReference type="Proteomes" id="UP000539350">
    <property type="component" value="Unassembled WGS sequence"/>
</dbReference>
<evidence type="ECO:0000256" key="13">
    <source>
        <dbReference type="ARBA" id="ARBA00049201"/>
    </source>
</evidence>
<name>A0A7W2YKX9_9GAMM</name>
<evidence type="ECO:0000256" key="5">
    <source>
        <dbReference type="ARBA" id="ARBA00022676"/>
    </source>
</evidence>
<dbReference type="RefSeq" id="WP_182173963.1">
    <property type="nucleotide sequence ID" value="NZ_JACFXU010000017.1"/>
</dbReference>
<evidence type="ECO:0000256" key="8">
    <source>
        <dbReference type="ARBA" id="ARBA00023136"/>
    </source>
</evidence>
<keyword evidence="8" id="KW-0472">Membrane</keyword>
<dbReference type="SUPFAM" id="SSF53756">
    <property type="entry name" value="UDP-Glycosyltransferase/glycogen phosphorylase"/>
    <property type="match status" value="1"/>
</dbReference>
<dbReference type="CDD" id="cd03789">
    <property type="entry name" value="GT9_LPS_heptosyltransferase"/>
    <property type="match status" value="1"/>
</dbReference>
<evidence type="ECO:0000256" key="6">
    <source>
        <dbReference type="ARBA" id="ARBA00022679"/>
    </source>
</evidence>
<dbReference type="GO" id="GO:0005829">
    <property type="term" value="C:cytosol"/>
    <property type="evidence" value="ECO:0007669"/>
    <property type="project" value="TreeGrafter"/>
</dbReference>
<dbReference type="InterPro" id="IPR051199">
    <property type="entry name" value="LPS_LOS_Heptosyltrfase"/>
</dbReference>
<dbReference type="EMBL" id="JACFXU010000017">
    <property type="protein sequence ID" value="MBA6413838.1"/>
    <property type="molecule type" value="Genomic_DNA"/>
</dbReference>
<reference evidence="14 15" key="1">
    <citation type="submission" date="2020-07" db="EMBL/GenBank/DDBJ databases">
        <title>Halieaceae bacterium, F7430, whole genome shotgun sequencing project.</title>
        <authorList>
            <person name="Jiang S."/>
            <person name="Liu Z.W."/>
            <person name="Du Z.J."/>
        </authorList>
    </citation>
    <scope>NUCLEOTIDE SEQUENCE [LARGE SCALE GENOMIC DNA]</scope>
    <source>
        <strain evidence="14 15">F7430</strain>
    </source>
</reference>
<comment type="pathway">
    <text evidence="2">Bacterial outer membrane biogenesis; LPS core biosynthesis.</text>
</comment>
<accession>A0A7W2YKX9</accession>
<dbReference type="AlphaFoldDB" id="A0A7W2YKX9"/>
<dbReference type="GO" id="GO:0009244">
    <property type="term" value="P:lipopolysaccharide core region biosynthetic process"/>
    <property type="evidence" value="ECO:0007669"/>
    <property type="project" value="InterPro"/>
</dbReference>
<keyword evidence="7" id="KW-0448">Lipopolysaccharide biosynthesis</keyword>
<evidence type="ECO:0000313" key="15">
    <source>
        <dbReference type="Proteomes" id="UP000539350"/>
    </source>
</evidence>
<keyword evidence="3" id="KW-1003">Cell membrane</keyword>
<evidence type="ECO:0000256" key="11">
    <source>
        <dbReference type="ARBA" id="ARBA00044190"/>
    </source>
</evidence>
<comment type="subcellular location">
    <subcellularLocation>
        <location evidence="1">Cell inner membrane</location>
        <topology evidence="1">Peripheral membrane protein</topology>
        <orientation evidence="1">Cytoplasmic side</orientation>
    </subcellularLocation>
</comment>
<keyword evidence="5" id="KW-0328">Glycosyltransferase</keyword>
<comment type="catalytic activity">
    <reaction evidence="13">
        <text>an alpha-Kdo-(2-&gt;4)-alpha-Kdo-(2-&gt;6)-lipid A + ADP-L-glycero-beta-D-manno-heptose = an L-alpha-D-Hep-(1-&gt;5)-[alpha-Kdo-(2-&gt;4)]-alpha-Kdo-(2-&gt;6)-lipid A + ADP + H(+)</text>
        <dbReference type="Rhea" id="RHEA:74067"/>
        <dbReference type="ChEBI" id="CHEBI:15378"/>
        <dbReference type="ChEBI" id="CHEBI:61506"/>
        <dbReference type="ChEBI" id="CHEBI:176431"/>
        <dbReference type="ChEBI" id="CHEBI:193068"/>
        <dbReference type="ChEBI" id="CHEBI:456216"/>
        <dbReference type="EC" id="2.4.99.23"/>
    </reaction>
</comment>
<dbReference type="PANTHER" id="PTHR30160">
    <property type="entry name" value="TETRAACYLDISACCHARIDE 4'-KINASE-RELATED"/>
    <property type="match status" value="1"/>
</dbReference>
<dbReference type="Gene3D" id="3.40.50.2000">
    <property type="entry name" value="Glycogen Phosphorylase B"/>
    <property type="match status" value="2"/>
</dbReference>
<evidence type="ECO:0000256" key="12">
    <source>
        <dbReference type="ARBA" id="ARBA00044330"/>
    </source>
</evidence>
<comment type="similarity">
    <text evidence="9">Belongs to the glycosyltransferase 9 family.</text>
</comment>
<evidence type="ECO:0000256" key="10">
    <source>
        <dbReference type="ARBA" id="ARBA00044041"/>
    </source>
</evidence>
<sequence length="331" mass="37218">MRVLIIKMSSLGDVIHTLPALSDAAQAIPGIQFDWVVEEAFAEIPAWHQAVDRVLPVALRRWRKQPLKHFGGPEWRRFRKGLKHQHYRCVIDAQGLLKSAFITRLVKAPRYGYDRHSAREPLASLVYHHKIPVSRELHAVERTRQLFAAALNYELPAEQGDYRVRDYLKAGQDRPGRNLLFFHGTARDEKLWPEQHWVELAALVAEEQFQVWLPWGNELEKERAQRIVEQAPNAQVLPRLDLLGLADMLLEVDGVVAVDTGLAHLGAALSVPSVSLYGPTDTALIGAYGKNQVHIQSPIGPAQTSDAVAMMESITAQQVWQSLQSVLPSDI</sequence>
<evidence type="ECO:0000256" key="7">
    <source>
        <dbReference type="ARBA" id="ARBA00022985"/>
    </source>
</evidence>
<dbReference type="InterPro" id="IPR002201">
    <property type="entry name" value="Glyco_trans_9"/>
</dbReference>
<keyword evidence="6 14" id="KW-0808">Transferase</keyword>
<comment type="caution">
    <text evidence="14">The sequence shown here is derived from an EMBL/GenBank/DDBJ whole genome shotgun (WGS) entry which is preliminary data.</text>
</comment>
<protein>
    <recommendedName>
        <fullName evidence="11">Lipopolysaccharide heptosyltransferase 1</fullName>
        <ecNumber evidence="10">2.4.99.23</ecNumber>
    </recommendedName>
    <alternativeName>
        <fullName evidence="12">ADP-heptose:lipopolysaccharide heptosyltransferase I</fullName>
    </alternativeName>
</protein>
<gene>
    <name evidence="14" type="primary">waaC</name>
    <name evidence="14" type="ORF">H2508_12020</name>
</gene>
<dbReference type="Pfam" id="PF01075">
    <property type="entry name" value="Glyco_transf_9"/>
    <property type="match status" value="1"/>
</dbReference>
<dbReference type="NCBIfam" id="TIGR02193">
    <property type="entry name" value="heptsyl_trn_I"/>
    <property type="match status" value="1"/>
</dbReference>
<evidence type="ECO:0000256" key="2">
    <source>
        <dbReference type="ARBA" id="ARBA00004713"/>
    </source>
</evidence>
<organism evidence="14 15">
    <name type="scientific">Sediminihaliea albiluteola</name>
    <dbReference type="NCBI Taxonomy" id="2758564"/>
    <lineage>
        <taxon>Bacteria</taxon>
        <taxon>Pseudomonadati</taxon>
        <taxon>Pseudomonadota</taxon>
        <taxon>Gammaproteobacteria</taxon>
        <taxon>Cellvibrionales</taxon>
        <taxon>Halieaceae</taxon>
        <taxon>Sediminihaliea</taxon>
    </lineage>
</organism>
<keyword evidence="4" id="KW-0997">Cell inner membrane</keyword>